<dbReference type="STRING" id="2094558.A0A314ZJ95"/>
<comment type="caution">
    <text evidence="1">The sequence shown here is derived from an EMBL/GenBank/DDBJ whole genome shotgun (WGS) entry which is preliminary data.</text>
</comment>
<proteinExistence type="predicted"/>
<name>A0A314ZJ95_PRUYE</name>
<sequence>MVGIEGIVVGIVGNGVEGSGGRVTLGAVGMVGNVGFGIDGIWVLGKEGNVGFGSAGIKGVVGSGGNAALGSVGREGSGGNVALGMGRDGMVGSVNAGGGAAVSRRCRAARLTSRLDKHNAATIIDNSRKQCLKPAILVDIQDHTEQVLQYM</sequence>
<dbReference type="EMBL" id="PJQY01000120">
    <property type="protein sequence ID" value="PQQ18197.1"/>
    <property type="molecule type" value="Genomic_DNA"/>
</dbReference>
<reference evidence="1 2" key="1">
    <citation type="submission" date="2018-02" db="EMBL/GenBank/DDBJ databases">
        <title>Draft genome of wild Prunus yedoensis var. nudiflora.</title>
        <authorList>
            <person name="Baek S."/>
            <person name="Kim J.-H."/>
            <person name="Choi K."/>
            <person name="Kim G.-B."/>
            <person name="Cho A."/>
            <person name="Jang H."/>
            <person name="Shin C.-H."/>
            <person name="Yu H.-J."/>
            <person name="Mun J.-H."/>
        </authorList>
    </citation>
    <scope>NUCLEOTIDE SEQUENCE [LARGE SCALE GENOMIC DNA]</scope>
    <source>
        <strain evidence="2">cv. Jeju island</strain>
        <tissue evidence="1">Leaf</tissue>
    </source>
</reference>
<gene>
    <name evidence="1" type="ORF">Pyn_38950</name>
</gene>
<evidence type="ECO:0000313" key="1">
    <source>
        <dbReference type="EMBL" id="PQQ18197.1"/>
    </source>
</evidence>
<organism evidence="1 2">
    <name type="scientific">Prunus yedoensis var. nudiflora</name>
    <dbReference type="NCBI Taxonomy" id="2094558"/>
    <lineage>
        <taxon>Eukaryota</taxon>
        <taxon>Viridiplantae</taxon>
        <taxon>Streptophyta</taxon>
        <taxon>Embryophyta</taxon>
        <taxon>Tracheophyta</taxon>
        <taxon>Spermatophyta</taxon>
        <taxon>Magnoliopsida</taxon>
        <taxon>eudicotyledons</taxon>
        <taxon>Gunneridae</taxon>
        <taxon>Pentapetalae</taxon>
        <taxon>rosids</taxon>
        <taxon>fabids</taxon>
        <taxon>Rosales</taxon>
        <taxon>Rosaceae</taxon>
        <taxon>Amygdaloideae</taxon>
        <taxon>Amygdaleae</taxon>
        <taxon>Prunus</taxon>
    </lineage>
</organism>
<dbReference type="AlphaFoldDB" id="A0A314ZJ95"/>
<keyword evidence="2" id="KW-1185">Reference proteome</keyword>
<protein>
    <submittedName>
        <fullName evidence="1">Putative PE-PGRS family protein PE_PGRS46-like</fullName>
    </submittedName>
</protein>
<dbReference type="Proteomes" id="UP000250321">
    <property type="component" value="Unassembled WGS sequence"/>
</dbReference>
<dbReference type="OrthoDB" id="1166500at2759"/>
<evidence type="ECO:0000313" key="2">
    <source>
        <dbReference type="Proteomes" id="UP000250321"/>
    </source>
</evidence>
<accession>A0A314ZJ95</accession>